<evidence type="ECO:0000256" key="3">
    <source>
        <dbReference type="ARBA" id="ARBA00022801"/>
    </source>
</evidence>
<dbReference type="Gene3D" id="3.40.50.300">
    <property type="entry name" value="P-loop containing nucleotide triphosphate hydrolases"/>
    <property type="match status" value="2"/>
</dbReference>
<evidence type="ECO:0000313" key="8">
    <source>
        <dbReference type="EMBL" id="CAH1707503.1"/>
    </source>
</evidence>
<name>A0A9P0NCM4_9DIPT</name>
<dbReference type="SUPFAM" id="SSF52540">
    <property type="entry name" value="P-loop containing nucleoside triphosphate hydrolases"/>
    <property type="match status" value="1"/>
</dbReference>
<comment type="similarity">
    <text evidence="1">Belongs to the DNA2/NAM7 helicase family.</text>
</comment>
<keyword evidence="3" id="KW-0378">Hydrolase</keyword>
<dbReference type="GO" id="GO:0043139">
    <property type="term" value="F:5'-3' DNA helicase activity"/>
    <property type="evidence" value="ECO:0007669"/>
    <property type="project" value="TreeGrafter"/>
</dbReference>
<dbReference type="GO" id="GO:0016787">
    <property type="term" value="F:hydrolase activity"/>
    <property type="evidence" value="ECO:0007669"/>
    <property type="project" value="UniProtKB-KW"/>
</dbReference>
<dbReference type="InterPro" id="IPR041679">
    <property type="entry name" value="DNA2/NAM7-like_C"/>
</dbReference>
<protein>
    <submittedName>
        <fullName evidence="8">Uncharacterized protein</fullName>
    </submittedName>
</protein>
<dbReference type="Pfam" id="PF13087">
    <property type="entry name" value="AAA_12"/>
    <property type="match status" value="1"/>
</dbReference>
<organism evidence="8 9">
    <name type="scientific">Chironomus riparius</name>
    <dbReference type="NCBI Taxonomy" id="315576"/>
    <lineage>
        <taxon>Eukaryota</taxon>
        <taxon>Metazoa</taxon>
        <taxon>Ecdysozoa</taxon>
        <taxon>Arthropoda</taxon>
        <taxon>Hexapoda</taxon>
        <taxon>Insecta</taxon>
        <taxon>Pterygota</taxon>
        <taxon>Neoptera</taxon>
        <taxon>Endopterygota</taxon>
        <taxon>Diptera</taxon>
        <taxon>Nematocera</taxon>
        <taxon>Chironomoidea</taxon>
        <taxon>Chironomidae</taxon>
        <taxon>Chironominae</taxon>
        <taxon>Chironomus</taxon>
    </lineage>
</organism>
<dbReference type="InterPro" id="IPR047187">
    <property type="entry name" value="SF1_C_Upf1"/>
</dbReference>
<dbReference type="Pfam" id="PF13086">
    <property type="entry name" value="AAA_11"/>
    <property type="match status" value="1"/>
</dbReference>
<dbReference type="InterPro" id="IPR027417">
    <property type="entry name" value="P-loop_NTPase"/>
</dbReference>
<reference evidence="8" key="1">
    <citation type="submission" date="2022-01" db="EMBL/GenBank/DDBJ databases">
        <authorList>
            <person name="King R."/>
        </authorList>
    </citation>
    <scope>NUCLEOTIDE SEQUENCE</scope>
</reference>
<evidence type="ECO:0000256" key="2">
    <source>
        <dbReference type="ARBA" id="ARBA00022741"/>
    </source>
</evidence>
<keyword evidence="4" id="KW-0347">Helicase</keyword>
<dbReference type="InterPro" id="IPR041677">
    <property type="entry name" value="DNA2/NAM7_AAA_11"/>
</dbReference>
<sequence length="659" mass="76452">MNMSRDVREKPTNGIIFDPYKLSDLDRQLYFQNQLIIRNEIQECERLSRELREPILSFKIAELKDGTFYIFEINSHNTLDVQEQCTVFASKFNKDSQFLHFLVHEVRLGESTMRIKTQLISYTKERNITDTYKFIGIKCDIGSLKSRELAIKQFFANQVKDKTPRFPSKIGDVLKMQLNKSEKFDKKSDGDEQENAIYDALKNYVTIIQGAPGTGKTQVACEIARRHEQFYPDLKELKILIVSTQNVASDNLLARCLTSFEGKYEVMRYNSQLHKLVTSFKDYCLESKILNMLETGEIDDKKQNEYENLQSNVYEANYAFEDLLKQSYDGPARNSAKRAITQAEQQSQQFVKELVGDFINKNVNVVVTTISSIKNLSRMVKWKLVIVDEAAYTPPYDIFMSSVYCEPNIGKLVLLGDIKQLQPFYLHPKNQEKVTTSNNVKILQEKCRSIQYRLVHDLKFANTCFLHKQNRCVPEISNLVSGLFYENTLLSHNIDQKTRISLKTGRHIKIIFHQSMDEPLGMNNLMYNSTSYINRGEADMIVEVVNNLHETLDMRDMEFSLSDITVLTFYKQQKFLLNTKKMNVEISTVDAFQGRENKIIIISCVRQNEQKNIGFLEDVFRLNTALSRARDVLILVCGEMFKTFKEDTIWGRLVQACNK</sequence>
<reference evidence="8" key="2">
    <citation type="submission" date="2022-10" db="EMBL/GenBank/DDBJ databases">
        <authorList>
            <consortium name="ENA_rothamsted_submissions"/>
            <consortium name="culmorum"/>
            <person name="King R."/>
        </authorList>
    </citation>
    <scope>NUCLEOTIDE SEQUENCE</scope>
</reference>
<dbReference type="PANTHER" id="PTHR43788">
    <property type="entry name" value="DNA2/NAM7 HELICASE FAMILY MEMBER"/>
    <property type="match status" value="1"/>
</dbReference>
<evidence type="ECO:0000256" key="1">
    <source>
        <dbReference type="ARBA" id="ARBA00007913"/>
    </source>
</evidence>
<dbReference type="InterPro" id="IPR050534">
    <property type="entry name" value="Coronavir_polyprotein_1ab"/>
</dbReference>
<evidence type="ECO:0000313" key="9">
    <source>
        <dbReference type="Proteomes" id="UP001153620"/>
    </source>
</evidence>
<dbReference type="Proteomes" id="UP001153620">
    <property type="component" value="Chromosome 1"/>
</dbReference>
<feature type="domain" description="DNA2/NAM7 helicase helicase" evidence="6">
    <location>
        <begin position="191"/>
        <end position="426"/>
    </location>
</feature>
<dbReference type="AlphaFoldDB" id="A0A9P0NCM4"/>
<evidence type="ECO:0000256" key="5">
    <source>
        <dbReference type="ARBA" id="ARBA00022840"/>
    </source>
</evidence>
<evidence type="ECO:0000256" key="4">
    <source>
        <dbReference type="ARBA" id="ARBA00022806"/>
    </source>
</evidence>
<keyword evidence="9" id="KW-1185">Reference proteome</keyword>
<accession>A0A9P0NCM4</accession>
<dbReference type="EMBL" id="OU895877">
    <property type="protein sequence ID" value="CAH1707503.1"/>
    <property type="molecule type" value="Genomic_DNA"/>
</dbReference>
<gene>
    <name evidence="8" type="ORF">CHIRRI_LOCUS289</name>
</gene>
<dbReference type="CDD" id="cd18808">
    <property type="entry name" value="SF1_C_Upf1"/>
    <property type="match status" value="1"/>
</dbReference>
<evidence type="ECO:0000259" key="7">
    <source>
        <dbReference type="Pfam" id="PF13087"/>
    </source>
</evidence>
<evidence type="ECO:0000259" key="6">
    <source>
        <dbReference type="Pfam" id="PF13086"/>
    </source>
</evidence>
<dbReference type="PANTHER" id="PTHR43788:SF8">
    <property type="entry name" value="DNA-BINDING PROTEIN SMUBP-2"/>
    <property type="match status" value="1"/>
</dbReference>
<dbReference type="GO" id="GO:0005524">
    <property type="term" value="F:ATP binding"/>
    <property type="evidence" value="ECO:0007669"/>
    <property type="project" value="UniProtKB-KW"/>
</dbReference>
<keyword evidence="2" id="KW-0547">Nucleotide-binding</keyword>
<feature type="domain" description="DNA2/NAM7 helicase-like C-terminal" evidence="7">
    <location>
        <begin position="460"/>
        <end position="637"/>
    </location>
</feature>
<keyword evidence="5" id="KW-0067">ATP-binding</keyword>
<proteinExistence type="inferred from homology"/>